<comment type="caution">
    <text evidence="2">The sequence shown here is derived from an EMBL/GenBank/DDBJ whole genome shotgun (WGS) entry which is preliminary data.</text>
</comment>
<keyword evidence="3" id="KW-1185">Reference proteome</keyword>
<keyword evidence="1" id="KW-0812">Transmembrane</keyword>
<dbReference type="OrthoDB" id="9950181at2"/>
<gene>
    <name evidence="2" type="ORF">E4L95_19740</name>
</gene>
<proteinExistence type="predicted"/>
<dbReference type="RefSeq" id="WP_135819015.1">
    <property type="nucleotide sequence ID" value="NZ_SRPG01000311.1"/>
</dbReference>
<dbReference type="EMBL" id="SRPG01000311">
    <property type="protein sequence ID" value="TGN45377.1"/>
    <property type="molecule type" value="Genomic_DNA"/>
</dbReference>
<feature type="transmembrane region" description="Helical" evidence="1">
    <location>
        <begin position="69"/>
        <end position="89"/>
    </location>
</feature>
<dbReference type="AlphaFoldDB" id="A0A4Z1BH97"/>
<keyword evidence="1" id="KW-0472">Membrane</keyword>
<evidence type="ECO:0000256" key="1">
    <source>
        <dbReference type="SAM" id="Phobius"/>
    </source>
</evidence>
<name>A0A4Z1BH97_9RHOB</name>
<evidence type="ECO:0000313" key="2">
    <source>
        <dbReference type="EMBL" id="TGN45377.1"/>
    </source>
</evidence>
<reference evidence="2 3" key="1">
    <citation type="submission" date="2019-03" db="EMBL/GenBank/DDBJ databases">
        <authorList>
            <person name="Li J."/>
        </authorList>
    </citation>
    <scope>NUCLEOTIDE SEQUENCE [LARGE SCALE GENOMIC DNA]</scope>
    <source>
        <strain evidence="2 3">3058</strain>
    </source>
</reference>
<accession>A0A4Z1BH97</accession>
<evidence type="ECO:0000313" key="3">
    <source>
        <dbReference type="Proteomes" id="UP000297972"/>
    </source>
</evidence>
<dbReference type="Proteomes" id="UP000297972">
    <property type="component" value="Unassembled WGS sequence"/>
</dbReference>
<protein>
    <submittedName>
        <fullName evidence="2">Uncharacterized protein</fullName>
    </submittedName>
</protein>
<keyword evidence="1" id="KW-1133">Transmembrane helix</keyword>
<sequence length="168" mass="17610">MKRLFVGIGIAAFLYIGFVQIPSIELTSPPLEMEGFGGVSLSDEARVLLDRTKEQALALVERQNGWKRVSLAAGLLALGLTAAATIIAGTRRRESRADLEEFLNKKITSIGALTALATLASAGSDLTATALVDPLHGGIEALKAALVEVPAEIAADPTSERHVLVLPA</sequence>
<organism evidence="2 3">
    <name type="scientific">Paracoccus liaowanqingii</name>
    <dbReference type="NCBI Taxonomy" id="2560053"/>
    <lineage>
        <taxon>Bacteria</taxon>
        <taxon>Pseudomonadati</taxon>
        <taxon>Pseudomonadota</taxon>
        <taxon>Alphaproteobacteria</taxon>
        <taxon>Rhodobacterales</taxon>
        <taxon>Paracoccaceae</taxon>
        <taxon>Paracoccus</taxon>
    </lineage>
</organism>